<feature type="signal peptide" evidence="2">
    <location>
        <begin position="1"/>
        <end position="34"/>
    </location>
</feature>
<evidence type="ECO:0000313" key="5">
    <source>
        <dbReference type="Proteomes" id="UP001500469"/>
    </source>
</evidence>
<proteinExistence type="predicted"/>
<dbReference type="RefSeq" id="WP_343854696.1">
    <property type="nucleotide sequence ID" value="NZ_BAAAFI010000048.1"/>
</dbReference>
<dbReference type="Proteomes" id="UP001500469">
    <property type="component" value="Unassembled WGS sequence"/>
</dbReference>
<feature type="domain" description="DUF5683" evidence="3">
    <location>
        <begin position="60"/>
        <end position="204"/>
    </location>
</feature>
<dbReference type="InterPro" id="IPR043738">
    <property type="entry name" value="DUF5683"/>
</dbReference>
<protein>
    <recommendedName>
        <fullName evidence="3">DUF5683 domain-containing protein</fullName>
    </recommendedName>
</protein>
<dbReference type="Pfam" id="PF18935">
    <property type="entry name" value="DUF5683"/>
    <property type="match status" value="1"/>
</dbReference>
<gene>
    <name evidence="4" type="ORF">GCM10009119_39990</name>
</gene>
<evidence type="ECO:0000256" key="1">
    <source>
        <dbReference type="SAM" id="MobiDB-lite"/>
    </source>
</evidence>
<keyword evidence="2" id="KW-0732">Signal</keyword>
<evidence type="ECO:0000259" key="3">
    <source>
        <dbReference type="Pfam" id="PF18935"/>
    </source>
</evidence>
<accession>A0ABN1N517</accession>
<keyword evidence="5" id="KW-1185">Reference proteome</keyword>
<feature type="chain" id="PRO_5046963978" description="DUF5683 domain-containing protein" evidence="2">
    <location>
        <begin position="35"/>
        <end position="205"/>
    </location>
</feature>
<evidence type="ECO:0000313" key="4">
    <source>
        <dbReference type="EMBL" id="GAA0881029.1"/>
    </source>
</evidence>
<feature type="region of interest" description="Disordered" evidence="1">
    <location>
        <begin position="39"/>
        <end position="62"/>
    </location>
</feature>
<sequence length="205" mass="22928">MDASFFDTGSKLKTPWIFLGLLLLVISLSSPAFSQDQTEADTAVSRQSEKKEKPDYSSLPKNPKKATILSAILPGAGQVYNGKAWKVPLLYAGFMTDIYFIGYNNKRYQTFREALFAYDDGDQSQFPSLNREALVRNVDYWRQNRDLTILLLLGIYALNLIDANVDAHLSGFDISDDLALKFEPNVGTFASSSTTMGLTLKLQFK</sequence>
<name>A0ABN1N517_9BACT</name>
<comment type="caution">
    <text evidence="4">The sequence shown here is derived from an EMBL/GenBank/DDBJ whole genome shotgun (WGS) entry which is preliminary data.</text>
</comment>
<organism evidence="4 5">
    <name type="scientific">Algoriphagus jejuensis</name>
    <dbReference type="NCBI Taxonomy" id="419934"/>
    <lineage>
        <taxon>Bacteria</taxon>
        <taxon>Pseudomonadati</taxon>
        <taxon>Bacteroidota</taxon>
        <taxon>Cytophagia</taxon>
        <taxon>Cytophagales</taxon>
        <taxon>Cyclobacteriaceae</taxon>
        <taxon>Algoriphagus</taxon>
    </lineage>
</organism>
<reference evidence="4 5" key="1">
    <citation type="journal article" date="2019" name="Int. J. Syst. Evol. Microbiol.">
        <title>The Global Catalogue of Microorganisms (GCM) 10K type strain sequencing project: providing services to taxonomists for standard genome sequencing and annotation.</title>
        <authorList>
            <consortium name="The Broad Institute Genomics Platform"/>
            <consortium name="The Broad Institute Genome Sequencing Center for Infectious Disease"/>
            <person name="Wu L."/>
            <person name="Ma J."/>
        </authorList>
    </citation>
    <scope>NUCLEOTIDE SEQUENCE [LARGE SCALE GENOMIC DNA]</scope>
    <source>
        <strain evidence="4 5">JCM 16112</strain>
    </source>
</reference>
<dbReference type="EMBL" id="BAAAFI010000048">
    <property type="protein sequence ID" value="GAA0881029.1"/>
    <property type="molecule type" value="Genomic_DNA"/>
</dbReference>
<evidence type="ECO:0000256" key="2">
    <source>
        <dbReference type="SAM" id="SignalP"/>
    </source>
</evidence>